<dbReference type="Proteomes" id="UP000054549">
    <property type="component" value="Unassembled WGS sequence"/>
</dbReference>
<dbReference type="EMBL" id="KN818332">
    <property type="protein sequence ID" value="KIL58666.1"/>
    <property type="molecule type" value="Genomic_DNA"/>
</dbReference>
<evidence type="ECO:0000313" key="1">
    <source>
        <dbReference type="EMBL" id="KIL58666.1"/>
    </source>
</evidence>
<gene>
    <name evidence="1" type="ORF">M378DRAFT_309202</name>
</gene>
<proteinExistence type="predicted"/>
<dbReference type="InParanoid" id="A0A0C2WPM2"/>
<name>A0A0C2WPM2_AMAMK</name>
<evidence type="ECO:0000313" key="2">
    <source>
        <dbReference type="Proteomes" id="UP000054549"/>
    </source>
</evidence>
<dbReference type="AlphaFoldDB" id="A0A0C2WPM2"/>
<dbReference type="HOGENOM" id="CLU_2108422_0_0_1"/>
<sequence>MKDVLRYIAVFHVQGLSDSAIFTHYFPDVERRGIMDTRLDVSIPGFKYSLRELSTEMFIDEPVFFFEDPYPNLCVLLRLINLITPSWERPYAYSVIHAYFIFRCFYAKHSYKIEA</sequence>
<accession>A0A0C2WPM2</accession>
<keyword evidence="2" id="KW-1185">Reference proteome</keyword>
<reference evidence="1 2" key="1">
    <citation type="submission" date="2014-04" db="EMBL/GenBank/DDBJ databases">
        <title>Evolutionary Origins and Diversification of the Mycorrhizal Mutualists.</title>
        <authorList>
            <consortium name="DOE Joint Genome Institute"/>
            <consortium name="Mycorrhizal Genomics Consortium"/>
            <person name="Kohler A."/>
            <person name="Kuo A."/>
            <person name="Nagy L.G."/>
            <person name="Floudas D."/>
            <person name="Copeland A."/>
            <person name="Barry K.W."/>
            <person name="Cichocki N."/>
            <person name="Veneault-Fourrey C."/>
            <person name="LaButti K."/>
            <person name="Lindquist E.A."/>
            <person name="Lipzen A."/>
            <person name="Lundell T."/>
            <person name="Morin E."/>
            <person name="Murat C."/>
            <person name="Riley R."/>
            <person name="Ohm R."/>
            <person name="Sun H."/>
            <person name="Tunlid A."/>
            <person name="Henrissat B."/>
            <person name="Grigoriev I.V."/>
            <person name="Hibbett D.S."/>
            <person name="Martin F."/>
        </authorList>
    </citation>
    <scope>NUCLEOTIDE SEQUENCE [LARGE SCALE GENOMIC DNA]</scope>
    <source>
        <strain evidence="1 2">Koide BX008</strain>
    </source>
</reference>
<organism evidence="1 2">
    <name type="scientific">Amanita muscaria (strain Koide BX008)</name>
    <dbReference type="NCBI Taxonomy" id="946122"/>
    <lineage>
        <taxon>Eukaryota</taxon>
        <taxon>Fungi</taxon>
        <taxon>Dikarya</taxon>
        <taxon>Basidiomycota</taxon>
        <taxon>Agaricomycotina</taxon>
        <taxon>Agaricomycetes</taxon>
        <taxon>Agaricomycetidae</taxon>
        <taxon>Agaricales</taxon>
        <taxon>Pluteineae</taxon>
        <taxon>Amanitaceae</taxon>
        <taxon>Amanita</taxon>
    </lineage>
</organism>
<protein>
    <submittedName>
        <fullName evidence="1">Uncharacterized protein</fullName>
    </submittedName>
</protein>